<dbReference type="InterPro" id="IPR002669">
    <property type="entry name" value="UreD"/>
</dbReference>
<evidence type="ECO:0000313" key="4">
    <source>
        <dbReference type="EMBL" id="MBP5858254.1"/>
    </source>
</evidence>
<comment type="similarity">
    <text evidence="1 3">Belongs to the UreD family.</text>
</comment>
<keyword evidence="3" id="KW-0996">Nickel insertion</keyword>
<dbReference type="PANTHER" id="PTHR33643">
    <property type="entry name" value="UREASE ACCESSORY PROTEIN D"/>
    <property type="match status" value="1"/>
</dbReference>
<keyword evidence="2 3" id="KW-0143">Chaperone</keyword>
<evidence type="ECO:0000256" key="3">
    <source>
        <dbReference type="HAMAP-Rule" id="MF_01384"/>
    </source>
</evidence>
<comment type="function">
    <text evidence="3">Required for maturation of urease via the functional incorporation of the urease nickel metallocenter.</text>
</comment>
<proteinExistence type="inferred from homology"/>
<keyword evidence="5" id="KW-1185">Reference proteome</keyword>
<dbReference type="AlphaFoldDB" id="A0A8J7S3X4"/>
<organism evidence="4 5">
    <name type="scientific">Marivibrio halodurans</name>
    <dbReference type="NCBI Taxonomy" id="2039722"/>
    <lineage>
        <taxon>Bacteria</taxon>
        <taxon>Pseudomonadati</taxon>
        <taxon>Pseudomonadota</taxon>
        <taxon>Alphaproteobacteria</taxon>
        <taxon>Rhodospirillales</taxon>
        <taxon>Rhodospirillaceae</taxon>
        <taxon>Marivibrio</taxon>
    </lineage>
</organism>
<protein>
    <recommendedName>
        <fullName evidence="3">Urease accessory protein UreD</fullName>
    </recommendedName>
</protein>
<accession>A0A8J7S3X4</accession>
<comment type="subcellular location">
    <subcellularLocation>
        <location evidence="3">Cytoplasm</location>
    </subcellularLocation>
</comment>
<dbReference type="Pfam" id="PF01774">
    <property type="entry name" value="UreD"/>
    <property type="match status" value="1"/>
</dbReference>
<dbReference type="GO" id="GO:0005737">
    <property type="term" value="C:cytoplasm"/>
    <property type="evidence" value="ECO:0007669"/>
    <property type="project" value="UniProtKB-SubCell"/>
</dbReference>
<dbReference type="GO" id="GO:0016151">
    <property type="term" value="F:nickel cation binding"/>
    <property type="evidence" value="ECO:0007669"/>
    <property type="project" value="UniProtKB-UniRule"/>
</dbReference>
<comment type="subunit">
    <text evidence="3">UreD, UreF and UreG form a complex that acts as a GTP-hydrolysis-dependent molecular chaperone, activating the urease apoprotein by helping to assemble the nickel containing metallocenter of UreC. The UreE protein probably delivers the nickel.</text>
</comment>
<dbReference type="PANTHER" id="PTHR33643:SF1">
    <property type="entry name" value="UREASE ACCESSORY PROTEIN D"/>
    <property type="match status" value="1"/>
</dbReference>
<dbReference type="Proteomes" id="UP000672602">
    <property type="component" value="Unassembled WGS sequence"/>
</dbReference>
<name>A0A8J7S3X4_9PROT</name>
<keyword evidence="3" id="KW-0963">Cytoplasm</keyword>
<dbReference type="HAMAP" id="MF_01384">
    <property type="entry name" value="UreD"/>
    <property type="match status" value="1"/>
</dbReference>
<dbReference type="EMBL" id="JAGMWN010000007">
    <property type="protein sequence ID" value="MBP5858254.1"/>
    <property type="molecule type" value="Genomic_DNA"/>
</dbReference>
<gene>
    <name evidence="3" type="primary">ureD</name>
    <name evidence="4" type="ORF">KAJ83_14635</name>
</gene>
<sequence>MSAKPGHRRGTTVLDGLYQQGAGKARFPRTHSPWLEAVLLNTAGGITGGDRLTTGVSVADGAHLVATTQTAERVYRSLGEDGCLDATVSVAGGGVCEWLPQETILFDGARLKRTLNVEMADDSRLTLLEPVVLGRQAMGEVVRRARLVDQWRIRRGGRLVFADALRFEETGTLARRRGVLDGARAFASLLHVAPEAEARLEEARAILAGLPGLADPRGDVGAGAGVGVEAGASAWDGMLSLRFVAADGACLRRALMAFLERFRAVALPRVWMM</sequence>
<evidence type="ECO:0000256" key="1">
    <source>
        <dbReference type="ARBA" id="ARBA00007177"/>
    </source>
</evidence>
<reference evidence="4" key="1">
    <citation type="submission" date="2021-04" db="EMBL/GenBank/DDBJ databases">
        <authorList>
            <person name="Zhang D.-C."/>
        </authorList>
    </citation>
    <scope>NUCLEOTIDE SEQUENCE</scope>
    <source>
        <strain evidence="4">CGMCC 1.15697</strain>
    </source>
</reference>
<evidence type="ECO:0000313" key="5">
    <source>
        <dbReference type="Proteomes" id="UP000672602"/>
    </source>
</evidence>
<comment type="caution">
    <text evidence="4">The sequence shown here is derived from an EMBL/GenBank/DDBJ whole genome shotgun (WGS) entry which is preliminary data.</text>
</comment>
<evidence type="ECO:0000256" key="2">
    <source>
        <dbReference type="ARBA" id="ARBA00023186"/>
    </source>
</evidence>
<dbReference type="RefSeq" id="WP_210682848.1">
    <property type="nucleotide sequence ID" value="NZ_JAGMWN010000007.1"/>
</dbReference>